<proteinExistence type="predicted"/>
<dbReference type="Proteomes" id="UP000564885">
    <property type="component" value="Unassembled WGS sequence"/>
</dbReference>
<dbReference type="AlphaFoldDB" id="A0A849HZ47"/>
<sequence>MATTTMNSSVLGSAAAGGRSFGTIRTFLEIAGAAIRCASAVEAGRRPNSRDLKTLGIGEALPHTQLFGR</sequence>
<name>A0A849HZ47_9HYPH</name>
<dbReference type="RefSeq" id="WP_171217335.1">
    <property type="nucleotide sequence ID" value="NZ_JABEPP010000002.1"/>
</dbReference>
<gene>
    <name evidence="1" type="ORF">HJG44_08195</name>
</gene>
<accession>A0A849HZ47</accession>
<comment type="caution">
    <text evidence="1">The sequence shown here is derived from an EMBL/GenBank/DDBJ whole genome shotgun (WGS) entry which is preliminary data.</text>
</comment>
<evidence type="ECO:0000313" key="2">
    <source>
        <dbReference type="Proteomes" id="UP000564885"/>
    </source>
</evidence>
<evidence type="ECO:0000313" key="1">
    <source>
        <dbReference type="EMBL" id="NNM72372.1"/>
    </source>
</evidence>
<organism evidence="1 2">
    <name type="scientific">Enterovirga aerilata</name>
    <dbReference type="NCBI Taxonomy" id="2730920"/>
    <lineage>
        <taxon>Bacteria</taxon>
        <taxon>Pseudomonadati</taxon>
        <taxon>Pseudomonadota</taxon>
        <taxon>Alphaproteobacteria</taxon>
        <taxon>Hyphomicrobiales</taxon>
        <taxon>Methylobacteriaceae</taxon>
        <taxon>Enterovirga</taxon>
    </lineage>
</organism>
<dbReference type="EMBL" id="JABEPP010000002">
    <property type="protein sequence ID" value="NNM72372.1"/>
    <property type="molecule type" value="Genomic_DNA"/>
</dbReference>
<keyword evidence="2" id="KW-1185">Reference proteome</keyword>
<reference evidence="1 2" key="1">
    <citation type="submission" date="2020-04" db="EMBL/GenBank/DDBJ databases">
        <title>Enterovirga sp. isolate from soil.</title>
        <authorList>
            <person name="Chea S."/>
            <person name="Kim D.-U."/>
        </authorList>
    </citation>
    <scope>NUCLEOTIDE SEQUENCE [LARGE SCALE GENOMIC DNA]</scope>
    <source>
        <strain evidence="1 2">DB1703</strain>
    </source>
</reference>
<protein>
    <submittedName>
        <fullName evidence="1">Uncharacterized protein</fullName>
    </submittedName>
</protein>